<evidence type="ECO:0000256" key="3">
    <source>
        <dbReference type="ARBA" id="ARBA00022475"/>
    </source>
</evidence>
<feature type="domain" description="Major facilitator superfamily (MFS) profile" evidence="8">
    <location>
        <begin position="10"/>
        <end position="400"/>
    </location>
</feature>
<keyword evidence="5 7" id="KW-1133">Transmembrane helix</keyword>
<dbReference type="Gene3D" id="1.20.1250.20">
    <property type="entry name" value="MFS general substrate transporter like domains"/>
    <property type="match status" value="2"/>
</dbReference>
<dbReference type="EMBL" id="CP020773">
    <property type="protein sequence ID" value="ARJ51181.1"/>
    <property type="molecule type" value="Genomic_DNA"/>
</dbReference>
<feature type="transmembrane region" description="Helical" evidence="7">
    <location>
        <begin position="375"/>
        <end position="393"/>
    </location>
</feature>
<dbReference type="PANTHER" id="PTHR43414:SF6">
    <property type="entry name" value="MULTIDRUG RESISTANCE PROTEIN MDTG"/>
    <property type="match status" value="1"/>
</dbReference>
<feature type="transmembrane region" description="Helical" evidence="7">
    <location>
        <begin position="81"/>
        <end position="98"/>
    </location>
</feature>
<proteinExistence type="predicted"/>
<evidence type="ECO:0000259" key="8">
    <source>
        <dbReference type="PROSITE" id="PS50850"/>
    </source>
</evidence>
<dbReference type="RefSeq" id="WP_085237653.1">
    <property type="nucleotide sequence ID" value="NZ_CP020773.1"/>
</dbReference>
<gene>
    <name evidence="9" type="ORF">B5P37_07605</name>
</gene>
<reference evidence="9 10" key="1">
    <citation type="submission" date="2017-04" db="EMBL/GenBank/DDBJ databases">
        <authorList>
            <person name="Veseli I.A."/>
            <person name="Tang C."/>
            <person name="Pombert J.-F."/>
        </authorList>
    </citation>
    <scope>NUCLEOTIDE SEQUENCE [LARGE SCALE GENOMIC DNA]</scope>
    <source>
        <strain evidence="9 10">ATCC 700373</strain>
    </source>
</reference>
<dbReference type="AlphaFoldDB" id="A0AAC9WJU3"/>
<accession>A0AAC9WJU3</accession>
<feature type="transmembrane region" description="Helical" evidence="7">
    <location>
        <begin position="288"/>
        <end position="305"/>
    </location>
</feature>
<dbReference type="PRINTS" id="PR01035">
    <property type="entry name" value="TCRTETA"/>
</dbReference>
<keyword evidence="10" id="KW-1185">Reference proteome</keyword>
<feature type="transmembrane region" description="Helical" evidence="7">
    <location>
        <begin position="317"/>
        <end position="335"/>
    </location>
</feature>
<evidence type="ECO:0000313" key="10">
    <source>
        <dbReference type="Proteomes" id="UP000242864"/>
    </source>
</evidence>
<dbReference type="InterPro" id="IPR001958">
    <property type="entry name" value="Tet-R_TetA/multi-R_MdtG-like"/>
</dbReference>
<keyword evidence="4 7" id="KW-0812">Transmembrane</keyword>
<keyword evidence="3" id="KW-1003">Cell membrane</keyword>
<dbReference type="GO" id="GO:0022857">
    <property type="term" value="F:transmembrane transporter activity"/>
    <property type="evidence" value="ECO:0007669"/>
    <property type="project" value="InterPro"/>
</dbReference>
<keyword evidence="2" id="KW-0813">Transport</keyword>
<organism evidence="9 10">
    <name type="scientific">Staphylococcus lutrae</name>
    <dbReference type="NCBI Taxonomy" id="155085"/>
    <lineage>
        <taxon>Bacteria</taxon>
        <taxon>Bacillati</taxon>
        <taxon>Bacillota</taxon>
        <taxon>Bacilli</taxon>
        <taxon>Bacillales</taxon>
        <taxon>Staphylococcaceae</taxon>
        <taxon>Staphylococcus</taxon>
    </lineage>
</organism>
<dbReference type="InterPro" id="IPR036259">
    <property type="entry name" value="MFS_trans_sf"/>
</dbReference>
<evidence type="ECO:0000256" key="1">
    <source>
        <dbReference type="ARBA" id="ARBA00004651"/>
    </source>
</evidence>
<protein>
    <submittedName>
        <fullName evidence="9">MFS transporter</fullName>
    </submittedName>
</protein>
<feature type="transmembrane region" description="Helical" evidence="7">
    <location>
        <begin position="210"/>
        <end position="236"/>
    </location>
</feature>
<dbReference type="InterPro" id="IPR011701">
    <property type="entry name" value="MFS"/>
</dbReference>
<evidence type="ECO:0000256" key="7">
    <source>
        <dbReference type="SAM" id="Phobius"/>
    </source>
</evidence>
<evidence type="ECO:0000256" key="6">
    <source>
        <dbReference type="ARBA" id="ARBA00023136"/>
    </source>
</evidence>
<dbReference type="Proteomes" id="UP000242864">
    <property type="component" value="Chromosome"/>
</dbReference>
<evidence type="ECO:0000256" key="2">
    <source>
        <dbReference type="ARBA" id="ARBA00022448"/>
    </source>
</evidence>
<name>A0AAC9WJU3_9STAP</name>
<dbReference type="PROSITE" id="PS50850">
    <property type="entry name" value="MFS"/>
    <property type="match status" value="1"/>
</dbReference>
<dbReference type="InterPro" id="IPR020846">
    <property type="entry name" value="MFS_dom"/>
</dbReference>
<comment type="subcellular location">
    <subcellularLocation>
        <location evidence="1">Cell membrane</location>
        <topology evidence="1">Multi-pass membrane protein</topology>
    </subcellularLocation>
</comment>
<feature type="transmembrane region" description="Helical" evidence="7">
    <location>
        <begin position="256"/>
        <end position="276"/>
    </location>
</feature>
<sequence>MTAQRIWQRNFRMLWFGQLIAIAGLTVLVPLLPIYIASLKKLNIVEIQLWSGLAIAAPALTTMMVAPLWGKLADRISRKWMVIRALFGLAICLLLMAFCQTPFQFILVRLLQGAFGGVVEASSAFASSEAPEVQRGTVLGKLQSAVSAGALIGPFIGGLLATIVGFQTLLLMIAGLTITMCVLAVFYLTETQSQFDVPQQKRQKSVRHSMKCLLCTPLTCRFIIVGMLANFAMYGMLTALAPLTSHVNHTSIDHRAAVGLIQSAFWGASMISAPLWGYFNDKAYVKNVYMIASVLCGMSVIWQGLASDLWMLGLARIFQGLTYSALIQSVMFVVVNASHQQLKGTFVGTTHSFLVVGQMIGSLSGAWVTSHTSPASTFIMMGVTFILSSAVLWTSQIKNQKINPIFKDFWEVNERRAKY</sequence>
<evidence type="ECO:0000313" key="9">
    <source>
        <dbReference type="EMBL" id="ARJ51181.1"/>
    </source>
</evidence>
<dbReference type="PANTHER" id="PTHR43414">
    <property type="entry name" value="MULTIDRUG RESISTANCE PROTEIN MDTG"/>
    <property type="match status" value="1"/>
</dbReference>
<dbReference type="KEGG" id="slz:B5P37_07605"/>
<evidence type="ECO:0000256" key="4">
    <source>
        <dbReference type="ARBA" id="ARBA00022692"/>
    </source>
</evidence>
<dbReference type="SUPFAM" id="SSF103473">
    <property type="entry name" value="MFS general substrate transporter"/>
    <property type="match status" value="1"/>
</dbReference>
<dbReference type="GO" id="GO:0005886">
    <property type="term" value="C:plasma membrane"/>
    <property type="evidence" value="ECO:0007669"/>
    <property type="project" value="UniProtKB-SubCell"/>
</dbReference>
<feature type="transmembrane region" description="Helical" evidence="7">
    <location>
        <begin position="347"/>
        <end position="369"/>
    </location>
</feature>
<feature type="transmembrane region" description="Helical" evidence="7">
    <location>
        <begin position="12"/>
        <end position="37"/>
    </location>
</feature>
<feature type="transmembrane region" description="Helical" evidence="7">
    <location>
        <begin position="49"/>
        <end position="69"/>
    </location>
</feature>
<evidence type="ECO:0000256" key="5">
    <source>
        <dbReference type="ARBA" id="ARBA00022989"/>
    </source>
</evidence>
<dbReference type="Pfam" id="PF07690">
    <property type="entry name" value="MFS_1"/>
    <property type="match status" value="2"/>
</dbReference>
<feature type="transmembrane region" description="Helical" evidence="7">
    <location>
        <begin position="169"/>
        <end position="189"/>
    </location>
</feature>
<keyword evidence="6 7" id="KW-0472">Membrane</keyword>